<dbReference type="InterPro" id="IPR036271">
    <property type="entry name" value="Tet_transcr_reg_TetR-rel_C_sf"/>
</dbReference>
<protein>
    <submittedName>
        <fullName evidence="7">TetR family transcriptional regulator</fullName>
    </submittedName>
</protein>
<dbReference type="PROSITE" id="PS50977">
    <property type="entry name" value="HTH_TETR_2"/>
    <property type="match status" value="1"/>
</dbReference>
<dbReference type="GO" id="GO:0003700">
    <property type="term" value="F:DNA-binding transcription factor activity"/>
    <property type="evidence" value="ECO:0007669"/>
    <property type="project" value="TreeGrafter"/>
</dbReference>
<organism evidence="7 8">
    <name type="scientific">Amycolatopsis suaedae</name>
    <dbReference type="NCBI Taxonomy" id="2510978"/>
    <lineage>
        <taxon>Bacteria</taxon>
        <taxon>Bacillati</taxon>
        <taxon>Actinomycetota</taxon>
        <taxon>Actinomycetes</taxon>
        <taxon>Pseudonocardiales</taxon>
        <taxon>Pseudonocardiaceae</taxon>
        <taxon>Amycolatopsis</taxon>
    </lineage>
</organism>
<dbReference type="GO" id="GO:0000976">
    <property type="term" value="F:transcription cis-regulatory region binding"/>
    <property type="evidence" value="ECO:0007669"/>
    <property type="project" value="TreeGrafter"/>
</dbReference>
<name>A0A4Q7JDQ1_9PSEU</name>
<evidence type="ECO:0000256" key="4">
    <source>
        <dbReference type="ARBA" id="ARBA00023163"/>
    </source>
</evidence>
<dbReference type="InterPro" id="IPR009057">
    <property type="entry name" value="Homeodomain-like_sf"/>
</dbReference>
<proteinExistence type="predicted"/>
<dbReference type="AlphaFoldDB" id="A0A4Q7JDQ1"/>
<dbReference type="PRINTS" id="PR00455">
    <property type="entry name" value="HTHTETR"/>
</dbReference>
<evidence type="ECO:0000256" key="2">
    <source>
        <dbReference type="ARBA" id="ARBA00023015"/>
    </source>
</evidence>
<dbReference type="SUPFAM" id="SSF48498">
    <property type="entry name" value="Tetracyclin repressor-like, C-terminal domain"/>
    <property type="match status" value="1"/>
</dbReference>
<dbReference type="PANTHER" id="PTHR30055">
    <property type="entry name" value="HTH-TYPE TRANSCRIPTIONAL REGULATOR RUTR"/>
    <property type="match status" value="1"/>
</dbReference>
<keyword evidence="3 5" id="KW-0238">DNA-binding</keyword>
<evidence type="ECO:0000256" key="3">
    <source>
        <dbReference type="ARBA" id="ARBA00023125"/>
    </source>
</evidence>
<dbReference type="InterPro" id="IPR001647">
    <property type="entry name" value="HTH_TetR"/>
</dbReference>
<dbReference type="PANTHER" id="PTHR30055:SF234">
    <property type="entry name" value="HTH-TYPE TRANSCRIPTIONAL REGULATOR BETI"/>
    <property type="match status" value="1"/>
</dbReference>
<gene>
    <name evidence="7" type="ORF">EWH70_04500</name>
</gene>
<dbReference type="Pfam" id="PF00440">
    <property type="entry name" value="TetR_N"/>
    <property type="match status" value="1"/>
</dbReference>
<accession>A0A4Q7JDQ1</accession>
<dbReference type="SUPFAM" id="SSF46689">
    <property type="entry name" value="Homeodomain-like"/>
    <property type="match status" value="1"/>
</dbReference>
<dbReference type="InterPro" id="IPR039538">
    <property type="entry name" value="BetI_C"/>
</dbReference>
<keyword evidence="4" id="KW-0804">Transcription</keyword>
<reference evidence="7 8" key="1">
    <citation type="submission" date="2019-02" db="EMBL/GenBank/DDBJ databases">
        <title>Draft genome sequence of Amycolatopsis sp. 8-3EHSu isolated from roots of Suaeda maritima.</title>
        <authorList>
            <person name="Duangmal K."/>
            <person name="Chantavorakit T."/>
        </authorList>
    </citation>
    <scope>NUCLEOTIDE SEQUENCE [LARGE SCALE GENOMIC DNA]</scope>
    <source>
        <strain evidence="7 8">8-3EHSu</strain>
    </source>
</reference>
<evidence type="ECO:0000259" key="6">
    <source>
        <dbReference type="PROSITE" id="PS50977"/>
    </source>
</evidence>
<dbReference type="Pfam" id="PF13977">
    <property type="entry name" value="TetR_C_6"/>
    <property type="match status" value="1"/>
</dbReference>
<comment type="caution">
    <text evidence="7">The sequence shown here is derived from an EMBL/GenBank/DDBJ whole genome shotgun (WGS) entry which is preliminary data.</text>
</comment>
<keyword evidence="2" id="KW-0805">Transcription regulation</keyword>
<evidence type="ECO:0000313" key="7">
    <source>
        <dbReference type="EMBL" id="RZQ65156.1"/>
    </source>
</evidence>
<dbReference type="EMBL" id="SFCC01000002">
    <property type="protein sequence ID" value="RZQ65156.1"/>
    <property type="molecule type" value="Genomic_DNA"/>
</dbReference>
<evidence type="ECO:0000256" key="5">
    <source>
        <dbReference type="PROSITE-ProRule" id="PRU00335"/>
    </source>
</evidence>
<dbReference type="OrthoDB" id="9816296at2"/>
<keyword evidence="8" id="KW-1185">Reference proteome</keyword>
<sequence>MGMGGDNRLTRTRGLGAKHQERRAQIADALLRIIDAEGLEAVNLRQVARQAGVSMGAVQHYFRTKDEMLLFALDYVSERGGERIRARLESDSPHRVVLREVLAEFIPADDTRRAELRVSTAFLARGLVDDRVTEHVRQGYAGIHGLLTLLVRRASGAVDPEQTAVTLFALAEGLGDQVLVGHLDATAALAVLDAQLERMVAGPPRDAYAE</sequence>
<feature type="DNA-binding region" description="H-T-H motif" evidence="5">
    <location>
        <begin position="43"/>
        <end position="62"/>
    </location>
</feature>
<keyword evidence="1" id="KW-0678">Repressor</keyword>
<dbReference type="InterPro" id="IPR050109">
    <property type="entry name" value="HTH-type_TetR-like_transc_reg"/>
</dbReference>
<evidence type="ECO:0000256" key="1">
    <source>
        <dbReference type="ARBA" id="ARBA00022491"/>
    </source>
</evidence>
<evidence type="ECO:0000313" key="8">
    <source>
        <dbReference type="Proteomes" id="UP000292003"/>
    </source>
</evidence>
<dbReference type="Gene3D" id="1.10.357.10">
    <property type="entry name" value="Tetracycline Repressor, domain 2"/>
    <property type="match status" value="1"/>
</dbReference>
<dbReference type="Proteomes" id="UP000292003">
    <property type="component" value="Unassembled WGS sequence"/>
</dbReference>
<feature type="domain" description="HTH tetR-type" evidence="6">
    <location>
        <begin position="20"/>
        <end position="80"/>
    </location>
</feature>